<dbReference type="AlphaFoldDB" id="A0A1I5W1Y4"/>
<accession>A0A1I5W1Y4</accession>
<reference evidence="5" key="1">
    <citation type="submission" date="2016-10" db="EMBL/GenBank/DDBJ databases">
        <authorList>
            <person name="Varghese N."/>
            <person name="Submissions S."/>
        </authorList>
    </citation>
    <scope>NUCLEOTIDE SEQUENCE [LARGE SCALE GENOMIC DNA]</scope>
    <source>
        <strain evidence="5">S7</strain>
    </source>
</reference>
<dbReference type="RefSeq" id="WP_093338419.1">
    <property type="nucleotide sequence ID" value="NZ_FOXD01000018.1"/>
</dbReference>
<dbReference type="PANTHER" id="PTHR30006">
    <property type="entry name" value="THIAMINE-BINDING PERIPLASMIC PROTEIN-RELATED"/>
    <property type="match status" value="1"/>
</dbReference>
<dbReference type="PROSITE" id="PS51257">
    <property type="entry name" value="PROKAR_LIPOPROTEIN"/>
    <property type="match status" value="1"/>
</dbReference>
<protein>
    <submittedName>
        <fullName evidence="4">Iron(III) transport system substrate-binding protein</fullName>
    </submittedName>
</protein>
<sequence>MRKTILFCFSALLLIVTTACSQGSAEEKTEITVYTALEDDMIEPYLSSFHKKHPDIKVNIVRDSTGVITSKLLAEKDNPVADVVWGTAATSLLVADQEGMLKGYAPKGVDRIASQYKDSGDKPHWVGIDAWMTAFTVNTAEMKEMGLEVPQSYKDLLDPQYKDLIVMPNPASSGTGYLTVSALIQLMGEENAWNYMDKLHQNVGMYTHSGSKPAKLAGQGEYPIGVSFGYRGITQAEKGQPIKTIFPEEGSGWDLEANALVKKENIKPAAKKFLDWAISDKAMKAYSENFAITTVPTDKPVPEGFPENPTDQLIENDFNWAAENRSTILDKWTKKYDGKSAPKE</sequence>
<dbReference type="PIRSF" id="PIRSF002825">
    <property type="entry name" value="CfbpA"/>
    <property type="match status" value="1"/>
</dbReference>
<keyword evidence="5" id="KW-1185">Reference proteome</keyword>
<keyword evidence="2" id="KW-0408">Iron</keyword>
<dbReference type="PANTHER" id="PTHR30006:SF2">
    <property type="entry name" value="ABC TRANSPORTER SUBSTRATE-BINDING PROTEIN"/>
    <property type="match status" value="1"/>
</dbReference>
<dbReference type="Proteomes" id="UP000198892">
    <property type="component" value="Unassembled WGS sequence"/>
</dbReference>
<dbReference type="Pfam" id="PF13343">
    <property type="entry name" value="SBP_bac_6"/>
    <property type="match status" value="1"/>
</dbReference>
<dbReference type="InterPro" id="IPR017663">
    <property type="entry name" value="ABC_2-AEP-bd"/>
</dbReference>
<evidence type="ECO:0000313" key="4">
    <source>
        <dbReference type="EMBL" id="SFQ13266.1"/>
    </source>
</evidence>
<keyword evidence="2" id="KW-0479">Metal-binding</keyword>
<dbReference type="Gene3D" id="3.40.190.10">
    <property type="entry name" value="Periplasmic binding protein-like II"/>
    <property type="match status" value="2"/>
</dbReference>
<feature type="signal peptide" evidence="3">
    <location>
        <begin position="1"/>
        <end position="21"/>
    </location>
</feature>
<dbReference type="EMBL" id="FOXD01000018">
    <property type="protein sequence ID" value="SFQ13266.1"/>
    <property type="molecule type" value="Genomic_DNA"/>
</dbReference>
<keyword evidence="1 3" id="KW-0732">Signal</keyword>
<dbReference type="STRING" id="1884432.SAMN05518683_11825"/>
<evidence type="ECO:0000256" key="1">
    <source>
        <dbReference type="ARBA" id="ARBA00022729"/>
    </source>
</evidence>
<name>A0A1I5W1Y4_9BACI</name>
<dbReference type="GO" id="GO:0030975">
    <property type="term" value="F:thiamine binding"/>
    <property type="evidence" value="ECO:0007669"/>
    <property type="project" value="TreeGrafter"/>
</dbReference>
<feature type="binding site" evidence="2">
    <location>
        <position position="230"/>
    </location>
    <ligand>
        <name>Fe cation</name>
        <dbReference type="ChEBI" id="CHEBI:24875"/>
    </ligand>
</feature>
<dbReference type="GO" id="GO:0015888">
    <property type="term" value="P:thiamine transport"/>
    <property type="evidence" value="ECO:0007669"/>
    <property type="project" value="TreeGrafter"/>
</dbReference>
<proteinExistence type="predicted"/>
<feature type="chain" id="PRO_5039575170" evidence="3">
    <location>
        <begin position="22"/>
        <end position="344"/>
    </location>
</feature>
<dbReference type="GO" id="GO:0046872">
    <property type="term" value="F:metal ion binding"/>
    <property type="evidence" value="ECO:0007669"/>
    <property type="project" value="UniProtKB-KW"/>
</dbReference>
<gene>
    <name evidence="4" type="ORF">SAMN05518683_11825</name>
</gene>
<dbReference type="NCBIfam" id="TIGR03261">
    <property type="entry name" value="phnS2"/>
    <property type="match status" value="1"/>
</dbReference>
<evidence type="ECO:0000256" key="3">
    <source>
        <dbReference type="SAM" id="SignalP"/>
    </source>
</evidence>
<dbReference type="GO" id="GO:0030976">
    <property type="term" value="F:thiamine pyrophosphate binding"/>
    <property type="evidence" value="ECO:0007669"/>
    <property type="project" value="TreeGrafter"/>
</dbReference>
<dbReference type="GO" id="GO:0030288">
    <property type="term" value="C:outer membrane-bounded periplasmic space"/>
    <property type="evidence" value="ECO:0007669"/>
    <property type="project" value="TreeGrafter"/>
</dbReference>
<dbReference type="InterPro" id="IPR026045">
    <property type="entry name" value="Ferric-bd"/>
</dbReference>
<organism evidence="4 5">
    <name type="scientific">Salibacterium halotolerans</name>
    <dbReference type="NCBI Taxonomy" id="1884432"/>
    <lineage>
        <taxon>Bacteria</taxon>
        <taxon>Bacillati</taxon>
        <taxon>Bacillota</taxon>
        <taxon>Bacilli</taxon>
        <taxon>Bacillales</taxon>
        <taxon>Bacillaceae</taxon>
    </lineage>
</organism>
<evidence type="ECO:0000313" key="5">
    <source>
        <dbReference type="Proteomes" id="UP000198892"/>
    </source>
</evidence>
<dbReference type="OrthoDB" id="179400at2"/>
<evidence type="ECO:0000256" key="2">
    <source>
        <dbReference type="PIRSR" id="PIRSR002825-1"/>
    </source>
</evidence>
<dbReference type="SUPFAM" id="SSF53850">
    <property type="entry name" value="Periplasmic binding protein-like II"/>
    <property type="match status" value="1"/>
</dbReference>
<dbReference type="CDD" id="cd13544">
    <property type="entry name" value="PBP2_Fbp_like_1"/>
    <property type="match status" value="1"/>
</dbReference>